<gene>
    <name evidence="2" type="ORF">U725_02101</name>
</gene>
<feature type="domain" description="PhnB-like" evidence="1">
    <location>
        <begin position="18"/>
        <end position="136"/>
    </location>
</feature>
<dbReference type="PATRIC" id="fig|1415168.3.peg.2172"/>
<evidence type="ECO:0000259" key="1">
    <source>
        <dbReference type="Pfam" id="PF06983"/>
    </source>
</evidence>
<accession>A0A084A8Z2</accession>
<dbReference type="EMBL" id="AZSI01000124">
    <property type="protein sequence ID" value="KEY61771.1"/>
    <property type="molecule type" value="Genomic_DNA"/>
</dbReference>
<evidence type="ECO:0000313" key="2">
    <source>
        <dbReference type="EMBL" id="KEY61771.1"/>
    </source>
</evidence>
<dbReference type="PIRSF" id="PIRSF021700">
    <property type="entry name" value="3_dmu_93_MTrfase"/>
    <property type="match status" value="1"/>
</dbReference>
<dbReference type="CDD" id="cd06588">
    <property type="entry name" value="PhnB_like"/>
    <property type="match status" value="1"/>
</dbReference>
<dbReference type="InterPro" id="IPR029068">
    <property type="entry name" value="Glyas_Bleomycin-R_OHBP_Dase"/>
</dbReference>
<proteinExistence type="predicted"/>
<dbReference type="AlphaFoldDB" id="A0A084A8Z2"/>
<sequence>MWIKPKFTEIGRSIMEAKIIPSLWFNNNAEEAMNYYVSVFPNSKIKNIEYYPDEKLDEHFVGMSGKVLNGEFSLNGLEFICLDGGPIFKFNEAVSFTVTCKNQAEIDDYWSKLSHVKEAEQCGWCKDKFGLSWQIIPENLGQLMAKGDKAVQVLMKQKKIIIEEFENL</sequence>
<name>A0A084A8Z2_LACLC</name>
<dbReference type="SUPFAM" id="SSF54593">
    <property type="entry name" value="Glyoxalase/Bleomycin resistance protein/Dihydroxybiphenyl dioxygenase"/>
    <property type="match status" value="1"/>
</dbReference>
<dbReference type="Proteomes" id="UP000028401">
    <property type="component" value="Unassembled WGS sequence"/>
</dbReference>
<dbReference type="Pfam" id="PF06983">
    <property type="entry name" value="3-dmu-9_3-mt"/>
    <property type="match status" value="1"/>
</dbReference>
<dbReference type="InterPro" id="IPR009725">
    <property type="entry name" value="3_dmu_93_MTrfase"/>
</dbReference>
<comment type="caution">
    <text evidence="2">The sequence shown here is derived from an EMBL/GenBank/DDBJ whole genome shotgun (WGS) entry which is preliminary data.</text>
</comment>
<organism evidence="2 3">
    <name type="scientific">Lactococcus cremoris subsp. cremoris GE214</name>
    <dbReference type="NCBI Taxonomy" id="1415168"/>
    <lineage>
        <taxon>Bacteria</taxon>
        <taxon>Bacillati</taxon>
        <taxon>Bacillota</taxon>
        <taxon>Bacilli</taxon>
        <taxon>Lactobacillales</taxon>
        <taxon>Streptococcaceae</taxon>
        <taxon>Lactococcus</taxon>
        <taxon>Lactococcus cremoris subsp. cremoris</taxon>
    </lineage>
</organism>
<dbReference type="PANTHER" id="PTHR33990">
    <property type="entry name" value="PROTEIN YJDN-RELATED"/>
    <property type="match status" value="1"/>
</dbReference>
<dbReference type="InterPro" id="IPR028973">
    <property type="entry name" value="PhnB-like"/>
</dbReference>
<evidence type="ECO:0000313" key="3">
    <source>
        <dbReference type="Proteomes" id="UP000028401"/>
    </source>
</evidence>
<dbReference type="Gene3D" id="3.10.180.10">
    <property type="entry name" value="2,3-Dihydroxybiphenyl 1,2-Dioxygenase, domain 1"/>
    <property type="match status" value="1"/>
</dbReference>
<protein>
    <recommendedName>
        <fullName evidence="1">PhnB-like domain-containing protein</fullName>
    </recommendedName>
</protein>
<reference evidence="2 3" key="1">
    <citation type="submission" date="2014-06" db="EMBL/GenBank/DDBJ databases">
        <title>Draft genome sequence of the putrescine producing strain Lactococcus lactis subsp cremoris GE214.</title>
        <authorList>
            <person name="Ladero V."/>
            <person name="Linares D.M."/>
            <person name="del Rio B."/>
            <person name="Mayo B."/>
            <person name="Martin M.C."/>
            <person name="Fernandez M."/>
            <person name="Alvarez M.A."/>
        </authorList>
    </citation>
    <scope>NUCLEOTIDE SEQUENCE [LARGE SCALE GENOMIC DNA]</scope>
    <source>
        <strain evidence="2 3">GE214</strain>
    </source>
</reference>